<keyword evidence="6" id="KW-1185">Reference proteome</keyword>
<dbReference type="RefSeq" id="WP_169623418.1">
    <property type="nucleotide sequence ID" value="NZ_JABBNT010000001.1"/>
</dbReference>
<dbReference type="InterPro" id="IPR003439">
    <property type="entry name" value="ABC_transporter-like_ATP-bd"/>
</dbReference>
<dbReference type="Pfam" id="PF08402">
    <property type="entry name" value="TOBE_2"/>
    <property type="match status" value="1"/>
</dbReference>
<sequence length="368" mass="40127">MTLTAPDAADAMVTLKGVSKSFGTVEALKAVDLSVPKGQFFSLLGPSGSGKTTLLNLISGSFKPTAGRVFIDGQDATDLHASKRGLGMVFQHYALMPHMSIFDNIAFPLKIRKVPSAEIKRRVEEVLELVHLPGVGDRRPKELSGGQQQRVSLARCIVYRPSLILMDEPLGALDKKLRKEMQLEISRLHRELGITMVYVTHDQEEALTMSDQIVVMRDGQIEQIGTAEELYFRPANPYTADFIGDSNLIPGRVSALNGSVQVALQDGGTIAALSEEGLSVGDGVQILIRPESAIVQKADTASDMPGLTGELTDTMVFGAVVKHFIRLPNGRMFEATEINRRGLERLALGAQVRVSWRVEDGLVLRNRV</sequence>
<dbReference type="GO" id="GO:0016887">
    <property type="term" value="F:ATP hydrolysis activity"/>
    <property type="evidence" value="ECO:0007669"/>
    <property type="project" value="InterPro"/>
</dbReference>
<dbReference type="Proteomes" id="UP000539372">
    <property type="component" value="Unassembled WGS sequence"/>
</dbReference>
<dbReference type="GO" id="GO:0043190">
    <property type="term" value="C:ATP-binding cassette (ABC) transporter complex"/>
    <property type="evidence" value="ECO:0007669"/>
    <property type="project" value="InterPro"/>
</dbReference>
<evidence type="ECO:0000256" key="1">
    <source>
        <dbReference type="ARBA" id="ARBA00022448"/>
    </source>
</evidence>
<dbReference type="GO" id="GO:0005524">
    <property type="term" value="F:ATP binding"/>
    <property type="evidence" value="ECO:0007669"/>
    <property type="project" value="UniProtKB-KW"/>
</dbReference>
<evidence type="ECO:0000259" key="4">
    <source>
        <dbReference type="PROSITE" id="PS50893"/>
    </source>
</evidence>
<dbReference type="InterPro" id="IPR003593">
    <property type="entry name" value="AAA+_ATPase"/>
</dbReference>
<reference evidence="5 6" key="1">
    <citation type="submission" date="2020-04" db="EMBL/GenBank/DDBJ databases">
        <title>Rhodospirillaceae bacterium KN72 isolated from deep sea.</title>
        <authorList>
            <person name="Zhang D.-C."/>
        </authorList>
    </citation>
    <scope>NUCLEOTIDE SEQUENCE [LARGE SCALE GENOMIC DNA]</scope>
    <source>
        <strain evidence="5 6">KN72</strain>
    </source>
</reference>
<dbReference type="InterPro" id="IPR008995">
    <property type="entry name" value="Mo/tungstate-bd_C_term_dom"/>
</dbReference>
<protein>
    <submittedName>
        <fullName evidence="5">ABC transporter ATP-binding protein</fullName>
    </submittedName>
</protein>
<dbReference type="GO" id="GO:0022857">
    <property type="term" value="F:transmembrane transporter activity"/>
    <property type="evidence" value="ECO:0007669"/>
    <property type="project" value="InterPro"/>
</dbReference>
<proteinExistence type="predicted"/>
<dbReference type="EMBL" id="JABBNT010000001">
    <property type="protein sequence ID" value="NMM43116.1"/>
    <property type="molecule type" value="Genomic_DNA"/>
</dbReference>
<keyword evidence="1" id="KW-0813">Transport</keyword>
<comment type="caution">
    <text evidence="5">The sequence shown here is derived from an EMBL/GenBank/DDBJ whole genome shotgun (WGS) entry which is preliminary data.</text>
</comment>
<evidence type="ECO:0000313" key="6">
    <source>
        <dbReference type="Proteomes" id="UP000539372"/>
    </source>
</evidence>
<keyword evidence="3 5" id="KW-0067">ATP-binding</keyword>
<organism evidence="5 6">
    <name type="scientific">Pacificispira spongiicola</name>
    <dbReference type="NCBI Taxonomy" id="2729598"/>
    <lineage>
        <taxon>Bacteria</taxon>
        <taxon>Pseudomonadati</taxon>
        <taxon>Pseudomonadota</taxon>
        <taxon>Alphaproteobacteria</taxon>
        <taxon>Rhodospirillales</taxon>
        <taxon>Rhodospirillaceae</taxon>
        <taxon>Pacificispira</taxon>
    </lineage>
</organism>
<evidence type="ECO:0000256" key="2">
    <source>
        <dbReference type="ARBA" id="ARBA00022741"/>
    </source>
</evidence>
<keyword evidence="2" id="KW-0547">Nucleotide-binding</keyword>
<evidence type="ECO:0000256" key="3">
    <source>
        <dbReference type="ARBA" id="ARBA00022840"/>
    </source>
</evidence>
<name>A0A7Y0HCV5_9PROT</name>
<dbReference type="InterPro" id="IPR013611">
    <property type="entry name" value="Transp-assoc_OB_typ2"/>
</dbReference>
<dbReference type="PROSITE" id="PS50893">
    <property type="entry name" value="ABC_TRANSPORTER_2"/>
    <property type="match status" value="1"/>
</dbReference>
<dbReference type="InterPro" id="IPR017871">
    <property type="entry name" value="ABC_transporter-like_CS"/>
</dbReference>
<dbReference type="SUPFAM" id="SSF52540">
    <property type="entry name" value="P-loop containing nucleoside triphosphate hydrolases"/>
    <property type="match status" value="1"/>
</dbReference>
<dbReference type="SUPFAM" id="SSF50331">
    <property type="entry name" value="MOP-like"/>
    <property type="match status" value="1"/>
</dbReference>
<dbReference type="FunFam" id="3.40.50.300:FF:000425">
    <property type="entry name" value="Probable ABC transporter, ATP-binding subunit"/>
    <property type="match status" value="1"/>
</dbReference>
<dbReference type="PANTHER" id="PTHR42781:SF4">
    <property type="entry name" value="SPERMIDINE_PUTRESCINE IMPORT ATP-BINDING PROTEIN POTA"/>
    <property type="match status" value="1"/>
</dbReference>
<dbReference type="GO" id="GO:0015697">
    <property type="term" value="P:quaternary ammonium group transport"/>
    <property type="evidence" value="ECO:0007669"/>
    <property type="project" value="UniProtKB-ARBA"/>
</dbReference>
<gene>
    <name evidence="5" type="ORF">HH303_01410</name>
</gene>
<dbReference type="Gene3D" id="3.40.50.300">
    <property type="entry name" value="P-loop containing nucleotide triphosphate hydrolases"/>
    <property type="match status" value="1"/>
</dbReference>
<dbReference type="InterPro" id="IPR050093">
    <property type="entry name" value="ABC_SmlMolc_Importer"/>
</dbReference>
<dbReference type="Pfam" id="PF00005">
    <property type="entry name" value="ABC_tran"/>
    <property type="match status" value="1"/>
</dbReference>
<dbReference type="InterPro" id="IPR027417">
    <property type="entry name" value="P-loop_NTPase"/>
</dbReference>
<dbReference type="PROSITE" id="PS00211">
    <property type="entry name" value="ABC_TRANSPORTER_1"/>
    <property type="match status" value="1"/>
</dbReference>
<dbReference type="AlphaFoldDB" id="A0A7Y0HCV5"/>
<evidence type="ECO:0000313" key="5">
    <source>
        <dbReference type="EMBL" id="NMM43116.1"/>
    </source>
</evidence>
<dbReference type="Gene3D" id="2.40.50.100">
    <property type="match status" value="1"/>
</dbReference>
<dbReference type="PANTHER" id="PTHR42781">
    <property type="entry name" value="SPERMIDINE/PUTRESCINE IMPORT ATP-BINDING PROTEIN POTA"/>
    <property type="match status" value="1"/>
</dbReference>
<dbReference type="SMART" id="SM00382">
    <property type="entry name" value="AAA"/>
    <property type="match status" value="1"/>
</dbReference>
<feature type="domain" description="ABC transporter" evidence="4">
    <location>
        <begin position="13"/>
        <end position="243"/>
    </location>
</feature>
<accession>A0A7Y0HCV5</accession>